<proteinExistence type="predicted"/>
<feature type="transmembrane region" description="Helical" evidence="7">
    <location>
        <begin position="368"/>
        <end position="385"/>
    </location>
</feature>
<dbReference type="Pfam" id="PF00753">
    <property type="entry name" value="Lactamase_B"/>
    <property type="match status" value="1"/>
</dbReference>
<feature type="domain" description="Metallo-beta-lactamase" evidence="8">
    <location>
        <begin position="578"/>
        <end position="748"/>
    </location>
</feature>
<dbReference type="PANTHER" id="PTHR30619">
    <property type="entry name" value="DNA INTERNALIZATION/COMPETENCE PROTEIN COMEC/REC2"/>
    <property type="match status" value="1"/>
</dbReference>
<dbReference type="Gene3D" id="3.60.15.10">
    <property type="entry name" value="Ribonuclease Z/Hydroxyacylglutathione hydrolase-like"/>
    <property type="match status" value="1"/>
</dbReference>
<keyword evidence="2" id="KW-1003">Cell membrane</keyword>
<feature type="transmembrane region" description="Helical" evidence="7">
    <location>
        <begin position="391"/>
        <end position="412"/>
    </location>
</feature>
<comment type="caution">
    <text evidence="9">The sequence shown here is derived from an EMBL/GenBank/DDBJ whole genome shotgun (WGS) entry which is preliminary data.</text>
</comment>
<dbReference type="PANTHER" id="PTHR30619:SF1">
    <property type="entry name" value="RECOMBINATION PROTEIN 2"/>
    <property type="match status" value="1"/>
</dbReference>
<gene>
    <name evidence="9" type="ORF">GCM10010468_68320</name>
</gene>
<feature type="transmembrane region" description="Helical" evidence="7">
    <location>
        <begin position="541"/>
        <end position="560"/>
    </location>
</feature>
<dbReference type="CDD" id="cd07731">
    <property type="entry name" value="ComA-like_MBL-fold"/>
    <property type="match status" value="1"/>
</dbReference>
<evidence type="ECO:0000256" key="5">
    <source>
        <dbReference type="ARBA" id="ARBA00023136"/>
    </source>
</evidence>
<evidence type="ECO:0000256" key="4">
    <source>
        <dbReference type="ARBA" id="ARBA00022989"/>
    </source>
</evidence>
<dbReference type="InterPro" id="IPR036866">
    <property type="entry name" value="RibonucZ/Hydroxyglut_hydro"/>
</dbReference>
<feature type="transmembrane region" description="Helical" evidence="7">
    <location>
        <begin position="456"/>
        <end position="477"/>
    </location>
</feature>
<keyword evidence="5 7" id="KW-0472">Membrane</keyword>
<organism evidence="9 10">
    <name type="scientific">Actinocorallia longicatena</name>
    <dbReference type="NCBI Taxonomy" id="111803"/>
    <lineage>
        <taxon>Bacteria</taxon>
        <taxon>Bacillati</taxon>
        <taxon>Actinomycetota</taxon>
        <taxon>Actinomycetes</taxon>
        <taxon>Streptosporangiales</taxon>
        <taxon>Thermomonosporaceae</taxon>
        <taxon>Actinocorallia</taxon>
    </lineage>
</organism>
<protein>
    <submittedName>
        <fullName evidence="9">ComEC/Rec2 family competence protein</fullName>
    </submittedName>
</protein>
<reference evidence="10" key="1">
    <citation type="journal article" date="2019" name="Int. J. Syst. Evol. Microbiol.">
        <title>The Global Catalogue of Microorganisms (GCM) 10K type strain sequencing project: providing services to taxonomists for standard genome sequencing and annotation.</title>
        <authorList>
            <consortium name="The Broad Institute Genomics Platform"/>
            <consortium name="The Broad Institute Genome Sequencing Center for Infectious Disease"/>
            <person name="Wu L."/>
            <person name="Ma J."/>
        </authorList>
    </citation>
    <scope>NUCLEOTIDE SEQUENCE [LARGE SCALE GENOMIC DNA]</scope>
    <source>
        <strain evidence="10">JCM 9377</strain>
    </source>
</reference>
<evidence type="ECO:0000313" key="9">
    <source>
        <dbReference type="EMBL" id="GAA3234892.1"/>
    </source>
</evidence>
<sequence length="815" mass="84006">MPPLEPGLLPHEDLDTLDAPTPRDLRLILPALTCWLTAFVLLPLPSGAGFPLAGALAAAAATCLFLRSALAPRPGRAVAPTPAETSLRPLLGLAGVLLALASVTALATSLRVHAVESSPLRAAATKSAVVTLEAVAAGRPEPKRRGTLLLKATAQHVAWPGHAYRLHTPVLLIGRTSAPPPRPDAPGARQGGQADRSGWGEVGAGVRIRVVGRAVVPGAGELLGGVVVVRGTPEVVGEEGWWGRVVRGVRGDFWTVVRGLEPERRGVLVGMVVGDKSGLEPGVEEEFRASGLLHCMVVSGANLAILTVAVLFGCRWLGVGNRWGAIVAGVVMAGFVGVVGAEPSVLRAAVMGTIGLLAVLLGRERQGLAALAAAVVLLVWADPGLARSYGFVLSVVASGGLLVIAPRVRAALERRGASRRVAECLAVPIAAQVAVAPVLVLLSGEVNLVAIPANVLAEPAIVVATVLGCGAAFLSPVAPGPASYLADAAGFAVGWVISVARTASSVPHGSIPWRQSLAGSAALITICVAGAFALRHSGLRRITAAIAAGTLIAAALIYRLQPGWPPPGWRFVACDVGQGDALVLWAAPHQAVVVDAGPDPVAVDRCLRSLSIHAVPLLVLSHPHADHIAGVPGVARRRTVGTVAVSPFSARTAESRSLTAARLKAIPQAAARGDRWRIGALDLEVIGPLGGTEVREGDSGDAVNDISLVLVARWPGLSALLPGDIEETTQEALRDHVPHVDVLKVPHHGSARQDPAFLTAPHPRLAVISVGADNDYGHPSTRALTLLHPTRTLRTDRSGDIAITAPTLTITTHRP</sequence>
<dbReference type="SUPFAM" id="SSF56281">
    <property type="entry name" value="Metallo-hydrolase/oxidoreductase"/>
    <property type="match status" value="1"/>
</dbReference>
<feature type="transmembrane region" description="Helical" evidence="7">
    <location>
        <begin position="291"/>
        <end position="312"/>
    </location>
</feature>
<evidence type="ECO:0000256" key="6">
    <source>
        <dbReference type="SAM" id="MobiDB-lite"/>
    </source>
</evidence>
<keyword evidence="10" id="KW-1185">Reference proteome</keyword>
<feature type="transmembrane region" description="Helical" evidence="7">
    <location>
        <begin position="484"/>
        <end position="504"/>
    </location>
</feature>
<dbReference type="Pfam" id="PF03772">
    <property type="entry name" value="Competence"/>
    <property type="match status" value="1"/>
</dbReference>
<dbReference type="InterPro" id="IPR001279">
    <property type="entry name" value="Metallo-B-lactamas"/>
</dbReference>
<dbReference type="EMBL" id="BAAAUV010000027">
    <property type="protein sequence ID" value="GAA3234892.1"/>
    <property type="molecule type" value="Genomic_DNA"/>
</dbReference>
<dbReference type="RefSeq" id="WP_344836737.1">
    <property type="nucleotide sequence ID" value="NZ_BAAAUV010000027.1"/>
</dbReference>
<name>A0ABP6QLC5_9ACTN</name>
<feature type="transmembrane region" description="Helical" evidence="7">
    <location>
        <begin position="319"/>
        <end position="339"/>
    </location>
</feature>
<dbReference type="InterPro" id="IPR035681">
    <property type="entry name" value="ComA-like_MBL"/>
</dbReference>
<accession>A0ABP6QLC5</accession>
<feature type="transmembrane region" description="Helical" evidence="7">
    <location>
        <begin position="516"/>
        <end position="534"/>
    </location>
</feature>
<dbReference type="InterPro" id="IPR052159">
    <property type="entry name" value="Competence_DNA_uptake"/>
</dbReference>
<evidence type="ECO:0000259" key="8">
    <source>
        <dbReference type="SMART" id="SM00849"/>
    </source>
</evidence>
<dbReference type="InterPro" id="IPR004477">
    <property type="entry name" value="ComEC_N"/>
</dbReference>
<keyword evidence="4 7" id="KW-1133">Transmembrane helix</keyword>
<dbReference type="Proteomes" id="UP001501237">
    <property type="component" value="Unassembled WGS sequence"/>
</dbReference>
<feature type="transmembrane region" description="Helical" evidence="7">
    <location>
        <begin position="424"/>
        <end position="444"/>
    </location>
</feature>
<dbReference type="SMART" id="SM00849">
    <property type="entry name" value="Lactamase_B"/>
    <property type="match status" value="1"/>
</dbReference>
<evidence type="ECO:0000313" key="10">
    <source>
        <dbReference type="Proteomes" id="UP001501237"/>
    </source>
</evidence>
<comment type="subcellular location">
    <subcellularLocation>
        <location evidence="1">Cell membrane</location>
        <topology evidence="1">Multi-pass membrane protein</topology>
    </subcellularLocation>
</comment>
<evidence type="ECO:0000256" key="1">
    <source>
        <dbReference type="ARBA" id="ARBA00004651"/>
    </source>
</evidence>
<evidence type="ECO:0000256" key="3">
    <source>
        <dbReference type="ARBA" id="ARBA00022692"/>
    </source>
</evidence>
<feature type="region of interest" description="Disordered" evidence="6">
    <location>
        <begin position="175"/>
        <end position="199"/>
    </location>
</feature>
<feature type="transmembrane region" description="Helical" evidence="7">
    <location>
        <begin position="345"/>
        <end position="361"/>
    </location>
</feature>
<feature type="transmembrane region" description="Helical" evidence="7">
    <location>
        <begin position="50"/>
        <end position="70"/>
    </location>
</feature>
<evidence type="ECO:0000256" key="7">
    <source>
        <dbReference type="SAM" id="Phobius"/>
    </source>
</evidence>
<evidence type="ECO:0000256" key="2">
    <source>
        <dbReference type="ARBA" id="ARBA00022475"/>
    </source>
</evidence>
<keyword evidence="3 7" id="KW-0812">Transmembrane</keyword>
<dbReference type="NCBIfam" id="TIGR00360">
    <property type="entry name" value="ComEC_N-term"/>
    <property type="match status" value="1"/>
</dbReference>
<feature type="transmembrane region" description="Helical" evidence="7">
    <location>
        <begin position="90"/>
        <end position="110"/>
    </location>
</feature>